<dbReference type="PANTHER" id="PTHR43289">
    <property type="entry name" value="MITOGEN-ACTIVATED PROTEIN KINASE KINASE KINASE 20-RELATED"/>
    <property type="match status" value="1"/>
</dbReference>
<proteinExistence type="predicted"/>
<evidence type="ECO:0000256" key="2">
    <source>
        <dbReference type="ARBA" id="ARBA00022527"/>
    </source>
</evidence>
<dbReference type="RefSeq" id="WP_369182408.1">
    <property type="nucleotide sequence ID" value="NZ_CP163445.1"/>
</dbReference>
<dbReference type="SUPFAM" id="SSF82171">
    <property type="entry name" value="DPP6 N-terminal domain-like"/>
    <property type="match status" value="1"/>
</dbReference>
<evidence type="ECO:0000256" key="4">
    <source>
        <dbReference type="ARBA" id="ARBA00022741"/>
    </source>
</evidence>
<dbReference type="AlphaFoldDB" id="A0AB39TC75"/>
<dbReference type="PROSITE" id="PS50294">
    <property type="entry name" value="WD_REPEATS_REGION"/>
    <property type="match status" value="1"/>
</dbReference>
<dbReference type="PANTHER" id="PTHR43289:SF6">
    <property type="entry name" value="SERINE_THREONINE-PROTEIN KINASE NEKL-3"/>
    <property type="match status" value="1"/>
</dbReference>
<feature type="binding site" evidence="8">
    <location>
        <position position="42"/>
    </location>
    <ligand>
        <name>ATP</name>
        <dbReference type="ChEBI" id="CHEBI:30616"/>
    </ligand>
</feature>
<feature type="repeat" description="WD" evidence="7">
    <location>
        <begin position="493"/>
        <end position="526"/>
    </location>
</feature>
<dbReference type="InterPro" id="IPR015943">
    <property type="entry name" value="WD40/YVTN_repeat-like_dom_sf"/>
</dbReference>
<reference evidence="11" key="1">
    <citation type="submission" date="2024-07" db="EMBL/GenBank/DDBJ databases">
        <authorList>
            <person name="Yu S.T."/>
        </authorList>
    </citation>
    <scope>NUCLEOTIDE SEQUENCE</scope>
    <source>
        <strain evidence="11">Y1</strain>
    </source>
</reference>
<dbReference type="Gene3D" id="3.30.200.20">
    <property type="entry name" value="Phosphorylase Kinase, domain 1"/>
    <property type="match status" value="1"/>
</dbReference>
<evidence type="ECO:0000256" key="3">
    <source>
        <dbReference type="ARBA" id="ARBA00022679"/>
    </source>
</evidence>
<feature type="domain" description="Protein kinase" evidence="10">
    <location>
        <begin position="13"/>
        <end position="270"/>
    </location>
</feature>
<dbReference type="InterPro" id="IPR017441">
    <property type="entry name" value="Protein_kinase_ATP_BS"/>
</dbReference>
<evidence type="ECO:0000256" key="7">
    <source>
        <dbReference type="PROSITE-ProRule" id="PRU00221"/>
    </source>
</evidence>
<gene>
    <name evidence="11" type="ORF">AB2U05_03645</name>
</gene>
<evidence type="ECO:0000256" key="8">
    <source>
        <dbReference type="PROSITE-ProRule" id="PRU10141"/>
    </source>
</evidence>
<dbReference type="Gene3D" id="1.10.510.10">
    <property type="entry name" value="Transferase(Phosphotransferase) domain 1"/>
    <property type="match status" value="1"/>
</dbReference>
<keyword evidence="2 11" id="KW-0723">Serine/threonine-protein kinase</keyword>
<keyword evidence="6 8" id="KW-0067">ATP-binding</keyword>
<dbReference type="PROSITE" id="PS00108">
    <property type="entry name" value="PROTEIN_KINASE_ST"/>
    <property type="match status" value="1"/>
</dbReference>
<dbReference type="PROSITE" id="PS50082">
    <property type="entry name" value="WD_REPEATS_2"/>
    <property type="match status" value="2"/>
</dbReference>
<dbReference type="InterPro" id="IPR008271">
    <property type="entry name" value="Ser/Thr_kinase_AS"/>
</dbReference>
<evidence type="ECO:0000313" key="11">
    <source>
        <dbReference type="EMBL" id="XDQ77642.1"/>
    </source>
</evidence>
<sequence>MTGTAGELVGGRYRLVEVIGQGGMGRVWRGHDELLDRVVAVKEVLLRSTESPELRAELIARTEREARAAARLRHPGIVTVHDVVQHGGAPWIVMEFVDGPSLARLIKGEGPLGWERAARIGAEIAAALAHAHAAGVVHRDLKPDNVLVAGDRLVITDFGIARLLDATQHLTGTNALIGTPQYMPPEQLEGRPVDARADLWALGATLYTAVEGRPPFDGPTLTAVITAVFTQPVPTAPHAGPLGPLIAELLAKDATSRPDAQATALRLRALRTDAPAPAPGAGAGAGAGTLPLGVASLPTRTAPAPAPAPAPSGEAPERRPSRRGVLFGGLAGVAALSGAGFLLARGLGGDKTAPPPSWTPLTGATARVMSLAYSRDGRFLAGGCADGTVRIWDTATRAVTATLTTKLDEVRSLAFGPDHVLVTGAGYQRRGVQVWDAGTGANTGTFPPEAGSFEALSPDGRTVATSIDDQLMLSDTSTHALKAAVTVKTPWQTSVAFSPDGTSLALGGEDKVLRLWTPSAGATLVHLASLDSTMNVVAFTPDGKSVLTGSPGRDGLRSTSPGGAATTVLGGSGITCIVPSPDGSTIATVDFHAEVQLWSAATRTLTDTLALSKTAGVWESVPPQAAFSPDGRTLAVGDGDDATVRLYSLPLPTPHG</sequence>
<accession>A0AB39TC75</accession>
<dbReference type="Pfam" id="PF00400">
    <property type="entry name" value="WD40"/>
    <property type="match status" value="3"/>
</dbReference>
<dbReference type="InterPro" id="IPR001680">
    <property type="entry name" value="WD40_rpt"/>
</dbReference>
<dbReference type="SUPFAM" id="SSF56112">
    <property type="entry name" value="Protein kinase-like (PK-like)"/>
    <property type="match status" value="1"/>
</dbReference>
<dbReference type="PROSITE" id="PS00107">
    <property type="entry name" value="PROTEIN_KINASE_ATP"/>
    <property type="match status" value="1"/>
</dbReference>
<dbReference type="GO" id="GO:0005524">
    <property type="term" value="F:ATP binding"/>
    <property type="evidence" value="ECO:0007669"/>
    <property type="project" value="UniProtKB-UniRule"/>
</dbReference>
<dbReference type="CDD" id="cd14014">
    <property type="entry name" value="STKc_PknB_like"/>
    <property type="match status" value="1"/>
</dbReference>
<dbReference type="PROSITE" id="PS50011">
    <property type="entry name" value="PROTEIN_KINASE_DOM"/>
    <property type="match status" value="1"/>
</dbReference>
<dbReference type="EMBL" id="CP163445">
    <property type="protein sequence ID" value="XDQ77642.1"/>
    <property type="molecule type" value="Genomic_DNA"/>
</dbReference>
<keyword evidence="3" id="KW-0808">Transferase</keyword>
<keyword evidence="7" id="KW-0853">WD repeat</keyword>
<evidence type="ECO:0000256" key="9">
    <source>
        <dbReference type="SAM" id="MobiDB-lite"/>
    </source>
</evidence>
<dbReference type="Gene3D" id="2.130.10.10">
    <property type="entry name" value="YVTN repeat-like/Quinoprotein amine dehydrogenase"/>
    <property type="match status" value="2"/>
</dbReference>
<dbReference type="SMART" id="SM00320">
    <property type="entry name" value="WD40"/>
    <property type="match status" value="5"/>
</dbReference>
<keyword evidence="4 8" id="KW-0547">Nucleotide-binding</keyword>
<dbReference type="GO" id="GO:0004674">
    <property type="term" value="F:protein serine/threonine kinase activity"/>
    <property type="evidence" value="ECO:0007669"/>
    <property type="project" value="UniProtKB-KW"/>
</dbReference>
<name>A0AB39TC75_9ACTN</name>
<dbReference type="Pfam" id="PF00069">
    <property type="entry name" value="Pkinase"/>
    <property type="match status" value="1"/>
</dbReference>
<evidence type="ECO:0000256" key="1">
    <source>
        <dbReference type="ARBA" id="ARBA00012513"/>
    </source>
</evidence>
<evidence type="ECO:0000256" key="5">
    <source>
        <dbReference type="ARBA" id="ARBA00022777"/>
    </source>
</evidence>
<keyword evidence="5 11" id="KW-0418">Kinase</keyword>
<dbReference type="InterPro" id="IPR000719">
    <property type="entry name" value="Prot_kinase_dom"/>
</dbReference>
<organism evidence="11">
    <name type="scientific">Streptomyces sp. Y1</name>
    <dbReference type="NCBI Taxonomy" id="3238634"/>
    <lineage>
        <taxon>Bacteria</taxon>
        <taxon>Bacillati</taxon>
        <taxon>Actinomycetota</taxon>
        <taxon>Actinomycetes</taxon>
        <taxon>Kitasatosporales</taxon>
        <taxon>Streptomycetaceae</taxon>
        <taxon>Streptomyces</taxon>
    </lineage>
</organism>
<dbReference type="EC" id="2.7.11.1" evidence="1"/>
<feature type="repeat" description="WD" evidence="7">
    <location>
        <begin position="361"/>
        <end position="402"/>
    </location>
</feature>
<evidence type="ECO:0000256" key="6">
    <source>
        <dbReference type="ARBA" id="ARBA00022840"/>
    </source>
</evidence>
<protein>
    <recommendedName>
        <fullName evidence="1">non-specific serine/threonine protein kinase</fullName>
        <ecNumber evidence="1">2.7.11.1</ecNumber>
    </recommendedName>
</protein>
<dbReference type="InterPro" id="IPR011009">
    <property type="entry name" value="Kinase-like_dom_sf"/>
</dbReference>
<feature type="region of interest" description="Disordered" evidence="9">
    <location>
        <begin position="276"/>
        <end position="322"/>
    </location>
</feature>
<dbReference type="SMART" id="SM00220">
    <property type="entry name" value="S_TKc"/>
    <property type="match status" value="1"/>
</dbReference>
<evidence type="ECO:0000259" key="10">
    <source>
        <dbReference type="PROSITE" id="PS50011"/>
    </source>
</evidence>